<name>A0A6A0A966_HAELA</name>
<feature type="region of interest" description="Disordered" evidence="1">
    <location>
        <begin position="1"/>
        <end position="41"/>
    </location>
</feature>
<organism evidence="2 3">
    <name type="scientific">Haematococcus lacustris</name>
    <name type="common">Green alga</name>
    <name type="synonym">Haematococcus pluvialis</name>
    <dbReference type="NCBI Taxonomy" id="44745"/>
    <lineage>
        <taxon>Eukaryota</taxon>
        <taxon>Viridiplantae</taxon>
        <taxon>Chlorophyta</taxon>
        <taxon>core chlorophytes</taxon>
        <taxon>Chlorophyceae</taxon>
        <taxon>CS clade</taxon>
        <taxon>Chlamydomonadales</taxon>
        <taxon>Haematococcaceae</taxon>
        <taxon>Haematococcus</taxon>
    </lineage>
</organism>
<gene>
    <name evidence="2" type="ORF">HaLaN_27151</name>
</gene>
<feature type="non-terminal residue" evidence="2">
    <location>
        <position position="1"/>
    </location>
</feature>
<accession>A0A6A0A966</accession>
<reference evidence="2 3" key="1">
    <citation type="submission" date="2020-02" db="EMBL/GenBank/DDBJ databases">
        <title>Draft genome sequence of Haematococcus lacustris strain NIES-144.</title>
        <authorList>
            <person name="Morimoto D."/>
            <person name="Nakagawa S."/>
            <person name="Yoshida T."/>
            <person name="Sawayama S."/>
        </authorList>
    </citation>
    <scope>NUCLEOTIDE SEQUENCE [LARGE SCALE GENOMIC DNA]</scope>
    <source>
        <strain evidence="2 3">NIES-144</strain>
    </source>
</reference>
<protein>
    <submittedName>
        <fullName evidence="2">Uncharacterized protein</fullName>
    </submittedName>
</protein>
<feature type="non-terminal residue" evidence="2">
    <location>
        <position position="41"/>
    </location>
</feature>
<proteinExistence type="predicted"/>
<dbReference type="Proteomes" id="UP000485058">
    <property type="component" value="Unassembled WGS sequence"/>
</dbReference>
<keyword evidence="3" id="KW-1185">Reference proteome</keyword>
<dbReference type="AlphaFoldDB" id="A0A6A0A966"/>
<evidence type="ECO:0000313" key="3">
    <source>
        <dbReference type="Proteomes" id="UP000485058"/>
    </source>
</evidence>
<evidence type="ECO:0000313" key="2">
    <source>
        <dbReference type="EMBL" id="GFH28627.1"/>
    </source>
</evidence>
<evidence type="ECO:0000256" key="1">
    <source>
        <dbReference type="SAM" id="MobiDB-lite"/>
    </source>
</evidence>
<sequence length="41" mass="4680">MQQAMRRSPFLLEPPKAEKGDVESLMERYTSRQGDTAVGLR</sequence>
<comment type="caution">
    <text evidence="2">The sequence shown here is derived from an EMBL/GenBank/DDBJ whole genome shotgun (WGS) entry which is preliminary data.</text>
</comment>
<dbReference type="EMBL" id="BLLF01003966">
    <property type="protein sequence ID" value="GFH28627.1"/>
    <property type="molecule type" value="Genomic_DNA"/>
</dbReference>
<feature type="compositionally biased region" description="Basic and acidic residues" evidence="1">
    <location>
        <begin position="15"/>
        <end position="30"/>
    </location>
</feature>